<comment type="similarity">
    <text evidence="4">Belongs to the vezatin family.</text>
</comment>
<protein>
    <recommendedName>
        <fullName evidence="5">Vezatin</fullName>
    </recommendedName>
</protein>
<comment type="subcellular location">
    <subcellularLocation>
        <location evidence="2">Cell junction</location>
        <location evidence="2">Adherens junction</location>
    </subcellularLocation>
    <subcellularLocation>
        <location evidence="3">Cell membrane</location>
        <topology evidence="3">Multi-pass membrane protein</topology>
    </subcellularLocation>
    <subcellularLocation>
        <location evidence="1">Nucleus</location>
    </subcellularLocation>
</comment>
<dbReference type="Proteomes" id="UP000275408">
    <property type="component" value="Unassembled WGS sequence"/>
</dbReference>
<feature type="transmembrane region" description="Helical" evidence="14">
    <location>
        <begin position="158"/>
        <end position="178"/>
    </location>
</feature>
<evidence type="ECO:0000256" key="12">
    <source>
        <dbReference type="ARBA" id="ARBA00023242"/>
    </source>
</evidence>
<keyword evidence="12" id="KW-0539">Nucleus</keyword>
<organism evidence="16 17">
    <name type="scientific">Pocillopora damicornis</name>
    <name type="common">Cauliflower coral</name>
    <name type="synonym">Millepora damicornis</name>
    <dbReference type="NCBI Taxonomy" id="46731"/>
    <lineage>
        <taxon>Eukaryota</taxon>
        <taxon>Metazoa</taxon>
        <taxon>Cnidaria</taxon>
        <taxon>Anthozoa</taxon>
        <taxon>Hexacorallia</taxon>
        <taxon>Scleractinia</taxon>
        <taxon>Astrocoeniina</taxon>
        <taxon>Pocilloporidae</taxon>
        <taxon>Pocillopora</taxon>
    </lineage>
</organism>
<dbReference type="AlphaFoldDB" id="A0A3M6TAS9"/>
<keyword evidence="17" id="KW-1185">Reference proteome</keyword>
<dbReference type="GO" id="GO:0005912">
    <property type="term" value="C:adherens junction"/>
    <property type="evidence" value="ECO:0007669"/>
    <property type="project" value="UniProtKB-SubCell"/>
</dbReference>
<dbReference type="PANTHER" id="PTHR15989">
    <property type="entry name" value="VEZATIN"/>
    <property type="match status" value="1"/>
</dbReference>
<feature type="domain" description="Myosin-binding" evidence="15">
    <location>
        <begin position="160"/>
        <end position="345"/>
    </location>
</feature>
<evidence type="ECO:0000256" key="5">
    <source>
        <dbReference type="ARBA" id="ARBA00018125"/>
    </source>
</evidence>
<dbReference type="STRING" id="46731.A0A3M6TAS9"/>
<dbReference type="GO" id="GO:0098609">
    <property type="term" value="P:cell-cell adhesion"/>
    <property type="evidence" value="ECO:0007669"/>
    <property type="project" value="InterPro"/>
</dbReference>
<evidence type="ECO:0000256" key="10">
    <source>
        <dbReference type="ARBA" id="ARBA00023054"/>
    </source>
</evidence>
<evidence type="ECO:0000256" key="11">
    <source>
        <dbReference type="ARBA" id="ARBA00023136"/>
    </source>
</evidence>
<dbReference type="GO" id="GO:0005634">
    <property type="term" value="C:nucleus"/>
    <property type="evidence" value="ECO:0007669"/>
    <property type="project" value="UniProtKB-SubCell"/>
</dbReference>
<dbReference type="GO" id="GO:0005886">
    <property type="term" value="C:plasma membrane"/>
    <property type="evidence" value="ECO:0007669"/>
    <property type="project" value="UniProtKB-SubCell"/>
</dbReference>
<keyword evidence="7 14" id="KW-0812">Transmembrane</keyword>
<evidence type="ECO:0000256" key="1">
    <source>
        <dbReference type="ARBA" id="ARBA00004123"/>
    </source>
</evidence>
<dbReference type="PANTHER" id="PTHR15989:SF5">
    <property type="entry name" value="VEZATIN"/>
    <property type="match status" value="1"/>
</dbReference>
<dbReference type="OrthoDB" id="21151at2759"/>
<evidence type="ECO:0000256" key="14">
    <source>
        <dbReference type="SAM" id="Phobius"/>
    </source>
</evidence>
<gene>
    <name evidence="16" type="ORF">pdam_00011805</name>
</gene>
<evidence type="ECO:0000256" key="7">
    <source>
        <dbReference type="ARBA" id="ARBA00022692"/>
    </source>
</evidence>
<proteinExistence type="inferred from homology"/>
<dbReference type="EMBL" id="RCHS01004016">
    <property type="protein sequence ID" value="RMX38388.1"/>
    <property type="molecule type" value="Genomic_DNA"/>
</dbReference>
<evidence type="ECO:0000256" key="13">
    <source>
        <dbReference type="SAM" id="Coils"/>
    </source>
</evidence>
<keyword evidence="9 14" id="KW-1133">Transmembrane helix</keyword>
<dbReference type="Pfam" id="PF12632">
    <property type="entry name" value="Vezatin"/>
    <property type="match status" value="1"/>
</dbReference>
<dbReference type="OMA" id="CIHANEH"/>
<reference evidence="16 17" key="1">
    <citation type="journal article" date="2018" name="Sci. Rep.">
        <title>Comparative analysis of the Pocillopora damicornis genome highlights role of immune system in coral evolution.</title>
        <authorList>
            <person name="Cunning R."/>
            <person name="Bay R.A."/>
            <person name="Gillette P."/>
            <person name="Baker A.C."/>
            <person name="Traylor-Knowles N."/>
        </authorList>
    </citation>
    <scope>NUCLEOTIDE SEQUENCE [LARGE SCALE GENOMIC DNA]</scope>
    <source>
        <strain evidence="16">RSMAS</strain>
        <tissue evidence="16">Whole animal</tissue>
    </source>
</reference>
<evidence type="ECO:0000256" key="8">
    <source>
        <dbReference type="ARBA" id="ARBA00022949"/>
    </source>
</evidence>
<keyword evidence="11 14" id="KW-0472">Membrane</keyword>
<dbReference type="GO" id="GO:0017022">
    <property type="term" value="F:myosin binding"/>
    <property type="evidence" value="ECO:0007669"/>
    <property type="project" value="InterPro"/>
</dbReference>
<evidence type="ECO:0000313" key="16">
    <source>
        <dbReference type="EMBL" id="RMX38388.1"/>
    </source>
</evidence>
<feature type="coiled-coil region" evidence="13">
    <location>
        <begin position="543"/>
        <end position="573"/>
    </location>
</feature>
<evidence type="ECO:0000259" key="15">
    <source>
        <dbReference type="Pfam" id="PF12632"/>
    </source>
</evidence>
<keyword evidence="8" id="KW-0965">Cell junction</keyword>
<evidence type="ECO:0000256" key="4">
    <source>
        <dbReference type="ARBA" id="ARBA00007245"/>
    </source>
</evidence>
<name>A0A3M6TAS9_POCDA</name>
<keyword evidence="10 13" id="KW-0175">Coiled coil</keyword>
<evidence type="ECO:0000256" key="3">
    <source>
        <dbReference type="ARBA" id="ARBA00004651"/>
    </source>
</evidence>
<keyword evidence="6" id="KW-1003">Cell membrane</keyword>
<comment type="caution">
    <text evidence="16">The sequence shown here is derived from an EMBL/GenBank/DDBJ whole genome shotgun (WGS) entry which is preliminary data.</text>
</comment>
<feature type="transmembrane region" description="Helical" evidence="14">
    <location>
        <begin position="133"/>
        <end position="152"/>
    </location>
</feature>
<evidence type="ECO:0000256" key="9">
    <source>
        <dbReference type="ARBA" id="ARBA00022989"/>
    </source>
</evidence>
<dbReference type="InterPro" id="IPR026859">
    <property type="entry name" value="Myosin-bd"/>
</dbReference>
<evidence type="ECO:0000256" key="2">
    <source>
        <dbReference type="ARBA" id="ARBA00004536"/>
    </source>
</evidence>
<evidence type="ECO:0000313" key="17">
    <source>
        <dbReference type="Proteomes" id="UP000275408"/>
    </source>
</evidence>
<sequence>MEDEDVVLENSPLQKYLNEIGYVDFEDTNGRKRQEEFEKSNHGSVWTYKDCLVEFSQTVIELARYVYSSSLSWFVLVPSVNDIETFRNDYIVAVYESQTLKKDDTSFLSQFDPKLFVSAKAEMASGFGEWKSFAHRNYILSLILLVISLLLVKIDGLLFPSVLAFLVILFASSARVLLRYFFIHRHQTNLVALKRFAQQTKQLTLLVKRSIKFIQEIELTSKGYTMVGPMMPAFFSGDSENLAELVIFPTLRKNIMENTEPVLLSIQNSAKELLFHFPLPPELTKIFTYFSTGSIGNLHVGIKEIVPDDSTEKVSLQGLKNVASLLSSLQSEFLSRFLLCLSLEVNDGNLNQLYIKLFKNIEKIFGISLKMIECSVVSIERCYHVHESYYFMSKECEKPLVKPCVDQTARALEITLRSIQRHLQVGILRVESIQKERYQLLEPKGDHDSKAKNSFPLNLETAFKWIKSDLESALTCWQEGEELFNKLLGKEPTANQNKVSCDTKSDEILEESQNLYTLDLTKDVEEGDKVYEAFSDPYEEVMIDQKALNVEDVEKEQREARENKRLLQELKTVLLSKAKDPLIGTAGFVQPAVKQPTHNLLNVSNTDSKTWPHGGQGGLTTLKEDETKICFNLRDSCHQKWLSSNETHSQVSCIHANEHPVRPPSLLGTFPSSVAVSVAAAAAAHSRAMGLNEESFFSDDTD</sequence>
<dbReference type="InterPro" id="IPR026858">
    <property type="entry name" value="Vezatin"/>
</dbReference>
<accession>A0A3M6TAS9</accession>
<evidence type="ECO:0000256" key="6">
    <source>
        <dbReference type="ARBA" id="ARBA00022475"/>
    </source>
</evidence>